<gene>
    <name evidence="1" type="ORF">Q8F55_005983</name>
</gene>
<dbReference type="GeneID" id="95987026"/>
<sequence length="206" mass="23280">MSTYLNRPTPQPYAAGLRPDPDRFRNAAQYVAYRLPGESTWFGARVEPTFSAYDRAARDFVWSVVSARGETRYVRDGEAAAITAGEYERLARVELGVFWPAYKLKMARLQQRRREVWGQRAEWTDPPPREEMDAAALAYAHSRVRVGEGRPPRIPPDRVTKHDECDAVFWREVWALTGRYRHGSWASGAGMEDVMGGSVGSVGKTA</sequence>
<evidence type="ECO:0000313" key="2">
    <source>
        <dbReference type="Proteomes" id="UP001565368"/>
    </source>
</evidence>
<comment type="caution">
    <text evidence="1">The sequence shown here is derived from an EMBL/GenBank/DDBJ whole genome shotgun (WGS) entry which is preliminary data.</text>
</comment>
<dbReference type="RefSeq" id="XP_069209098.1">
    <property type="nucleotide sequence ID" value="XM_069354456.1"/>
</dbReference>
<proteinExistence type="predicted"/>
<evidence type="ECO:0008006" key="3">
    <source>
        <dbReference type="Google" id="ProtNLM"/>
    </source>
</evidence>
<accession>A0ABR3Q342</accession>
<protein>
    <recommendedName>
        <fullName evidence="3">Pyridoxamine 5'-phosphate oxidase Alr4036 family FMN-binding domain-containing protein</fullName>
    </recommendedName>
</protein>
<evidence type="ECO:0000313" key="1">
    <source>
        <dbReference type="EMBL" id="KAL1409154.1"/>
    </source>
</evidence>
<name>A0ABR3Q342_9TREE</name>
<dbReference type="Proteomes" id="UP001565368">
    <property type="component" value="Unassembled WGS sequence"/>
</dbReference>
<reference evidence="1 2" key="1">
    <citation type="submission" date="2023-08" db="EMBL/GenBank/DDBJ databases">
        <title>Annotated Genome Sequence of Vanrija albida AlHP1.</title>
        <authorList>
            <person name="Herzog R."/>
        </authorList>
    </citation>
    <scope>NUCLEOTIDE SEQUENCE [LARGE SCALE GENOMIC DNA]</scope>
    <source>
        <strain evidence="1 2">AlHP1</strain>
    </source>
</reference>
<organism evidence="1 2">
    <name type="scientific">Vanrija albida</name>
    <dbReference type="NCBI Taxonomy" id="181172"/>
    <lineage>
        <taxon>Eukaryota</taxon>
        <taxon>Fungi</taxon>
        <taxon>Dikarya</taxon>
        <taxon>Basidiomycota</taxon>
        <taxon>Agaricomycotina</taxon>
        <taxon>Tremellomycetes</taxon>
        <taxon>Trichosporonales</taxon>
        <taxon>Trichosporonaceae</taxon>
        <taxon>Vanrija</taxon>
    </lineage>
</organism>
<keyword evidence="2" id="KW-1185">Reference proteome</keyword>
<dbReference type="EMBL" id="JBBXJM010000004">
    <property type="protein sequence ID" value="KAL1409154.1"/>
    <property type="molecule type" value="Genomic_DNA"/>
</dbReference>